<accession>A0AAN8FQL6</accession>
<proteinExistence type="predicted"/>
<evidence type="ECO:0000313" key="3">
    <source>
        <dbReference type="Proteomes" id="UP001331761"/>
    </source>
</evidence>
<evidence type="ECO:0000256" key="1">
    <source>
        <dbReference type="SAM" id="MobiDB-lite"/>
    </source>
</evidence>
<dbReference type="Proteomes" id="UP001331761">
    <property type="component" value="Unassembled WGS sequence"/>
</dbReference>
<reference evidence="2 3" key="1">
    <citation type="submission" date="2019-10" db="EMBL/GenBank/DDBJ databases">
        <title>Assembly and Annotation for the nematode Trichostrongylus colubriformis.</title>
        <authorList>
            <person name="Martin J."/>
        </authorList>
    </citation>
    <scope>NUCLEOTIDE SEQUENCE [LARGE SCALE GENOMIC DNA]</scope>
    <source>
        <strain evidence="2">G859</strain>
        <tissue evidence="2">Whole worm</tissue>
    </source>
</reference>
<name>A0AAN8FQL6_TRICO</name>
<evidence type="ECO:0000313" key="2">
    <source>
        <dbReference type="EMBL" id="KAK5978867.1"/>
    </source>
</evidence>
<gene>
    <name evidence="2" type="ORF">GCK32_005654</name>
</gene>
<comment type="caution">
    <text evidence="2">The sequence shown here is derived from an EMBL/GenBank/DDBJ whole genome shotgun (WGS) entry which is preliminary data.</text>
</comment>
<sequence length="167" mass="19035">MNAKDTISYDLDDVLFAKFAELDQKVAMLREEMDGIAMLLERRKRMRDSSQSFSAHIEDDTEIPPQWVRLEDTWEVAPPAQDNSSPFARETDQIMSGRLYDADLPNEHEQNDPVLSPFFAAKRTSLPAFFLSDFQELAQNELLMDQEDCAEDPPSDPDDSTDTVKGD</sequence>
<feature type="compositionally biased region" description="Acidic residues" evidence="1">
    <location>
        <begin position="144"/>
        <end position="161"/>
    </location>
</feature>
<organism evidence="2 3">
    <name type="scientific">Trichostrongylus colubriformis</name>
    <name type="common">Black scour worm</name>
    <dbReference type="NCBI Taxonomy" id="6319"/>
    <lineage>
        <taxon>Eukaryota</taxon>
        <taxon>Metazoa</taxon>
        <taxon>Ecdysozoa</taxon>
        <taxon>Nematoda</taxon>
        <taxon>Chromadorea</taxon>
        <taxon>Rhabditida</taxon>
        <taxon>Rhabditina</taxon>
        <taxon>Rhabditomorpha</taxon>
        <taxon>Strongyloidea</taxon>
        <taxon>Trichostrongylidae</taxon>
        <taxon>Trichostrongylus</taxon>
    </lineage>
</organism>
<protein>
    <submittedName>
        <fullName evidence="2">Uncharacterized protein</fullName>
    </submittedName>
</protein>
<dbReference type="EMBL" id="WIXE01008920">
    <property type="protein sequence ID" value="KAK5978867.1"/>
    <property type="molecule type" value="Genomic_DNA"/>
</dbReference>
<feature type="region of interest" description="Disordered" evidence="1">
    <location>
        <begin position="142"/>
        <end position="167"/>
    </location>
</feature>
<keyword evidence="3" id="KW-1185">Reference proteome</keyword>
<dbReference type="AlphaFoldDB" id="A0AAN8FQL6"/>